<dbReference type="VEuPathDB" id="VectorBase:RSAN_029340"/>
<dbReference type="PIRSF" id="PIRSF016184">
    <property type="entry name" value="PhzC_PhzF"/>
    <property type="match status" value="1"/>
</dbReference>
<dbReference type="InterPro" id="IPR003719">
    <property type="entry name" value="Phenazine_PhzF-like"/>
</dbReference>
<sequence length="284" mass="31173">MEAVLRSLRFPLFTVDAFTRTPFSGNPAAVVFLEEDSAIDDHRKQLIAAEMRHSETAFVSKRNALDEFEKSSCFNLRWFTPQNEVPLCGHATLATAAAIFAEWGNESRELQFYTKSGVLKASRETNGTVVLDLPARSSVAVAVVGDTPVAEVLYSADAKKLVVRLKDSCTRSALEALSPNPERMLRSESGDRVLGVAVTVRGGSHDDYDFISRYFSPWNGIPEDPVTGSAHAVLGPYWAAVLGKETLNGRRKPQLAGFVELHAKLRHVVATSIYASQLVDTDFK</sequence>
<accession>A0A9D4QIG0</accession>
<evidence type="ECO:0000313" key="5">
    <source>
        <dbReference type="Proteomes" id="UP000821837"/>
    </source>
</evidence>
<dbReference type="GO" id="GO:0005737">
    <property type="term" value="C:cytoplasm"/>
    <property type="evidence" value="ECO:0007669"/>
    <property type="project" value="TreeGrafter"/>
</dbReference>
<dbReference type="Gene3D" id="3.10.310.10">
    <property type="entry name" value="Diaminopimelate Epimerase, Chain A, domain 1"/>
    <property type="match status" value="2"/>
</dbReference>
<evidence type="ECO:0000256" key="1">
    <source>
        <dbReference type="ARBA" id="ARBA00008270"/>
    </source>
</evidence>
<dbReference type="SUPFAM" id="SSF54506">
    <property type="entry name" value="Diaminopimelate epimerase-like"/>
    <property type="match status" value="1"/>
</dbReference>
<evidence type="ECO:0000313" key="4">
    <source>
        <dbReference type="EMBL" id="KAH7982963.1"/>
    </source>
</evidence>
<evidence type="ECO:0000256" key="3">
    <source>
        <dbReference type="PIRSR" id="PIRSR016184-1"/>
    </source>
</evidence>
<comment type="caution">
    <text evidence="4">The sequence shown here is derived from an EMBL/GenBank/DDBJ whole genome shotgun (WGS) entry which is preliminary data.</text>
</comment>
<proteinExistence type="inferred from homology"/>
<reference evidence="4" key="1">
    <citation type="journal article" date="2020" name="Cell">
        <title>Large-Scale Comparative Analyses of Tick Genomes Elucidate Their Genetic Diversity and Vector Capacities.</title>
        <authorList>
            <consortium name="Tick Genome and Microbiome Consortium (TIGMIC)"/>
            <person name="Jia N."/>
            <person name="Wang J."/>
            <person name="Shi W."/>
            <person name="Du L."/>
            <person name="Sun Y."/>
            <person name="Zhan W."/>
            <person name="Jiang J.F."/>
            <person name="Wang Q."/>
            <person name="Zhang B."/>
            <person name="Ji P."/>
            <person name="Bell-Sakyi L."/>
            <person name="Cui X.M."/>
            <person name="Yuan T.T."/>
            <person name="Jiang B.G."/>
            <person name="Yang W.F."/>
            <person name="Lam T.T."/>
            <person name="Chang Q.C."/>
            <person name="Ding S.J."/>
            <person name="Wang X.J."/>
            <person name="Zhu J.G."/>
            <person name="Ruan X.D."/>
            <person name="Zhao L."/>
            <person name="Wei J.T."/>
            <person name="Ye R.Z."/>
            <person name="Que T.C."/>
            <person name="Du C.H."/>
            <person name="Zhou Y.H."/>
            <person name="Cheng J.X."/>
            <person name="Dai P.F."/>
            <person name="Guo W.B."/>
            <person name="Han X.H."/>
            <person name="Huang E.J."/>
            <person name="Li L.F."/>
            <person name="Wei W."/>
            <person name="Gao Y.C."/>
            <person name="Liu J.Z."/>
            <person name="Shao H.Z."/>
            <person name="Wang X."/>
            <person name="Wang C.C."/>
            <person name="Yang T.C."/>
            <person name="Huo Q.B."/>
            <person name="Li W."/>
            <person name="Chen H.Y."/>
            <person name="Chen S.E."/>
            <person name="Zhou L.G."/>
            <person name="Ni X.B."/>
            <person name="Tian J.H."/>
            <person name="Sheng Y."/>
            <person name="Liu T."/>
            <person name="Pan Y.S."/>
            <person name="Xia L.Y."/>
            <person name="Li J."/>
            <person name="Zhao F."/>
            <person name="Cao W.C."/>
        </authorList>
    </citation>
    <scope>NUCLEOTIDE SEQUENCE</scope>
    <source>
        <strain evidence="4">Rsan-2018</strain>
    </source>
</reference>
<dbReference type="AlphaFoldDB" id="A0A9D4QIG0"/>
<dbReference type="NCBIfam" id="TIGR00654">
    <property type="entry name" value="PhzF_family"/>
    <property type="match status" value="1"/>
</dbReference>
<evidence type="ECO:0008006" key="6">
    <source>
        <dbReference type="Google" id="ProtNLM"/>
    </source>
</evidence>
<keyword evidence="2" id="KW-0413">Isomerase</keyword>
<protein>
    <recommendedName>
        <fullName evidence="6">Phenazine biosynthesis-like domain-containing protein</fullName>
    </recommendedName>
</protein>
<dbReference type="EMBL" id="JABSTV010001245">
    <property type="protein sequence ID" value="KAH7982963.1"/>
    <property type="molecule type" value="Genomic_DNA"/>
</dbReference>
<name>A0A9D4QIG0_RHISA</name>
<dbReference type="PANTHER" id="PTHR13774">
    <property type="entry name" value="PHENAZINE BIOSYNTHESIS PROTEIN"/>
    <property type="match status" value="1"/>
</dbReference>
<dbReference type="GO" id="GO:0016853">
    <property type="term" value="F:isomerase activity"/>
    <property type="evidence" value="ECO:0007669"/>
    <property type="project" value="UniProtKB-KW"/>
</dbReference>
<evidence type="ECO:0000256" key="2">
    <source>
        <dbReference type="ARBA" id="ARBA00023235"/>
    </source>
</evidence>
<gene>
    <name evidence="4" type="ORF">HPB52_008390</name>
</gene>
<dbReference type="Pfam" id="PF02567">
    <property type="entry name" value="PhzC-PhzF"/>
    <property type="match status" value="1"/>
</dbReference>
<reference evidence="4" key="2">
    <citation type="submission" date="2021-09" db="EMBL/GenBank/DDBJ databases">
        <authorList>
            <person name="Jia N."/>
            <person name="Wang J."/>
            <person name="Shi W."/>
            <person name="Du L."/>
            <person name="Sun Y."/>
            <person name="Zhan W."/>
            <person name="Jiang J."/>
            <person name="Wang Q."/>
            <person name="Zhang B."/>
            <person name="Ji P."/>
            <person name="Sakyi L.B."/>
            <person name="Cui X."/>
            <person name="Yuan T."/>
            <person name="Jiang B."/>
            <person name="Yang W."/>
            <person name="Lam T.T.-Y."/>
            <person name="Chang Q."/>
            <person name="Ding S."/>
            <person name="Wang X."/>
            <person name="Zhu J."/>
            <person name="Ruan X."/>
            <person name="Zhao L."/>
            <person name="Wei J."/>
            <person name="Que T."/>
            <person name="Du C."/>
            <person name="Cheng J."/>
            <person name="Dai P."/>
            <person name="Han X."/>
            <person name="Huang E."/>
            <person name="Gao Y."/>
            <person name="Liu J."/>
            <person name="Shao H."/>
            <person name="Ye R."/>
            <person name="Li L."/>
            <person name="Wei W."/>
            <person name="Wang X."/>
            <person name="Wang C."/>
            <person name="Huo Q."/>
            <person name="Li W."/>
            <person name="Guo W."/>
            <person name="Chen H."/>
            <person name="Chen S."/>
            <person name="Zhou L."/>
            <person name="Zhou L."/>
            <person name="Ni X."/>
            <person name="Tian J."/>
            <person name="Zhou Y."/>
            <person name="Sheng Y."/>
            <person name="Liu T."/>
            <person name="Pan Y."/>
            <person name="Xia L."/>
            <person name="Li J."/>
            <person name="Zhao F."/>
            <person name="Cao W."/>
        </authorList>
    </citation>
    <scope>NUCLEOTIDE SEQUENCE</scope>
    <source>
        <strain evidence="4">Rsan-2018</strain>
        <tissue evidence="4">Larvae</tissue>
    </source>
</reference>
<dbReference type="Proteomes" id="UP000821837">
    <property type="component" value="Chromosome 1"/>
</dbReference>
<comment type="similarity">
    <text evidence="1">Belongs to the PhzF family.</text>
</comment>
<organism evidence="4 5">
    <name type="scientific">Rhipicephalus sanguineus</name>
    <name type="common">Brown dog tick</name>
    <name type="synonym">Ixodes sanguineus</name>
    <dbReference type="NCBI Taxonomy" id="34632"/>
    <lineage>
        <taxon>Eukaryota</taxon>
        <taxon>Metazoa</taxon>
        <taxon>Ecdysozoa</taxon>
        <taxon>Arthropoda</taxon>
        <taxon>Chelicerata</taxon>
        <taxon>Arachnida</taxon>
        <taxon>Acari</taxon>
        <taxon>Parasitiformes</taxon>
        <taxon>Ixodida</taxon>
        <taxon>Ixodoidea</taxon>
        <taxon>Ixodidae</taxon>
        <taxon>Rhipicephalinae</taxon>
        <taxon>Rhipicephalus</taxon>
        <taxon>Rhipicephalus</taxon>
    </lineage>
</organism>
<keyword evidence="5" id="KW-1185">Reference proteome</keyword>
<dbReference type="PANTHER" id="PTHR13774:SF17">
    <property type="entry name" value="PHENAZINE BIOSYNTHESIS-LIKE DOMAIN-CONTAINING PROTEIN"/>
    <property type="match status" value="1"/>
</dbReference>
<feature type="active site" evidence="3">
    <location>
        <position position="55"/>
    </location>
</feature>